<keyword evidence="4" id="KW-1185">Reference proteome</keyword>
<gene>
    <name evidence="3" type="ORF">CINCED_3A018485</name>
</gene>
<dbReference type="AlphaFoldDB" id="A0A5E4MTD9"/>
<evidence type="ECO:0000256" key="1">
    <source>
        <dbReference type="SAM" id="MobiDB-lite"/>
    </source>
</evidence>
<evidence type="ECO:0000313" key="4">
    <source>
        <dbReference type="Proteomes" id="UP000325440"/>
    </source>
</evidence>
<name>A0A5E4MTD9_9HEMI</name>
<keyword evidence="2" id="KW-0472">Membrane</keyword>
<evidence type="ECO:0000313" key="3">
    <source>
        <dbReference type="EMBL" id="VVC33240.1"/>
    </source>
</evidence>
<protein>
    <submittedName>
        <fullName evidence="3">Uncharacterized protein</fullName>
    </submittedName>
</protein>
<dbReference type="Proteomes" id="UP000325440">
    <property type="component" value="Unassembled WGS sequence"/>
</dbReference>
<proteinExistence type="predicted"/>
<keyword evidence="2" id="KW-0812">Transmembrane</keyword>
<organism evidence="3 4">
    <name type="scientific">Cinara cedri</name>
    <dbReference type="NCBI Taxonomy" id="506608"/>
    <lineage>
        <taxon>Eukaryota</taxon>
        <taxon>Metazoa</taxon>
        <taxon>Ecdysozoa</taxon>
        <taxon>Arthropoda</taxon>
        <taxon>Hexapoda</taxon>
        <taxon>Insecta</taxon>
        <taxon>Pterygota</taxon>
        <taxon>Neoptera</taxon>
        <taxon>Paraneoptera</taxon>
        <taxon>Hemiptera</taxon>
        <taxon>Sternorrhyncha</taxon>
        <taxon>Aphidomorpha</taxon>
        <taxon>Aphidoidea</taxon>
        <taxon>Aphididae</taxon>
        <taxon>Lachninae</taxon>
        <taxon>Cinara</taxon>
    </lineage>
</organism>
<evidence type="ECO:0000256" key="2">
    <source>
        <dbReference type="SAM" id="Phobius"/>
    </source>
</evidence>
<feature type="region of interest" description="Disordered" evidence="1">
    <location>
        <begin position="306"/>
        <end position="329"/>
    </location>
</feature>
<feature type="compositionally biased region" description="Basic and acidic residues" evidence="1">
    <location>
        <begin position="306"/>
        <end position="316"/>
    </location>
</feature>
<feature type="transmembrane region" description="Helical" evidence="2">
    <location>
        <begin position="6"/>
        <end position="25"/>
    </location>
</feature>
<feature type="region of interest" description="Disordered" evidence="1">
    <location>
        <begin position="155"/>
        <end position="174"/>
    </location>
</feature>
<sequence>MISSYSYYKSYILLMIFMNIVFAAISKQRYQLIQRINTNESLLLDEQFESYESYFRRSTSTRFIKLSPDQYYDCKYNIEFLQLPPSDKNTPYKFISEVQTEEFCYTNFVSKGQFLKEAEFTSLKVAMEIYESCISDNGDNIKNCLNNHFKNDISMEGDNLPTEDDNQPTEDAKMETEKVVNKCFGKLSKDIQNKIKTCTDQFINLVPNYKKLKKPIISYDTLDIMNIILSHRVKDPCTDPDKDKCIEGTHPDKNTGTDPGTDVSPNTPSSMSPSTPPGTNSVKNPDKEEIKKMEIAERLKYMTEHIKRKLKDDRIRHNTTTRSKKHLLA</sequence>
<feature type="compositionally biased region" description="Basic residues" evidence="1">
    <location>
        <begin position="317"/>
        <end position="329"/>
    </location>
</feature>
<dbReference type="EMBL" id="CABPRJ010000965">
    <property type="protein sequence ID" value="VVC33240.1"/>
    <property type="molecule type" value="Genomic_DNA"/>
</dbReference>
<feature type="compositionally biased region" description="Low complexity" evidence="1">
    <location>
        <begin position="264"/>
        <end position="281"/>
    </location>
</feature>
<reference evidence="3 4" key="1">
    <citation type="submission" date="2019-08" db="EMBL/GenBank/DDBJ databases">
        <authorList>
            <person name="Alioto T."/>
            <person name="Alioto T."/>
            <person name="Gomez Garrido J."/>
        </authorList>
    </citation>
    <scope>NUCLEOTIDE SEQUENCE [LARGE SCALE GENOMIC DNA]</scope>
</reference>
<keyword evidence="2" id="KW-1133">Transmembrane helix</keyword>
<feature type="region of interest" description="Disordered" evidence="1">
    <location>
        <begin position="238"/>
        <end position="292"/>
    </location>
</feature>
<accession>A0A5E4MTD9</accession>
<feature type="compositionally biased region" description="Basic and acidic residues" evidence="1">
    <location>
        <begin position="238"/>
        <end position="255"/>
    </location>
</feature>